<dbReference type="PANTHER" id="PTHR28014:SF1">
    <property type="entry name" value="NEGATIVE REGULATOR OF RAS-CAMP PATHWAY"/>
    <property type="match status" value="1"/>
</dbReference>
<evidence type="ECO:0000256" key="1">
    <source>
        <dbReference type="SAM" id="MobiDB-lite"/>
    </source>
</evidence>
<protein>
    <recommendedName>
        <fullName evidence="2">DUF3295 domain-containing protein</fullName>
    </recommendedName>
</protein>
<feature type="compositionally biased region" description="Polar residues" evidence="1">
    <location>
        <begin position="10"/>
        <end position="42"/>
    </location>
</feature>
<dbReference type="Proteomes" id="UP001357485">
    <property type="component" value="Unassembled WGS sequence"/>
</dbReference>
<dbReference type="EMBL" id="JAVRRA010016983">
    <property type="protein sequence ID" value="KAK5200935.1"/>
    <property type="molecule type" value="Genomic_DNA"/>
</dbReference>
<keyword evidence="4" id="KW-1185">Reference proteome</keyword>
<dbReference type="InterPro" id="IPR053043">
    <property type="entry name" value="Ras-cAMP_regulatory"/>
</dbReference>
<organism evidence="3 4">
    <name type="scientific">Cryomyces antarcticus</name>
    <dbReference type="NCBI Taxonomy" id="329879"/>
    <lineage>
        <taxon>Eukaryota</taxon>
        <taxon>Fungi</taxon>
        <taxon>Dikarya</taxon>
        <taxon>Ascomycota</taxon>
        <taxon>Pezizomycotina</taxon>
        <taxon>Dothideomycetes</taxon>
        <taxon>Dothideomycetes incertae sedis</taxon>
        <taxon>Cryomyces</taxon>
    </lineage>
</organism>
<feature type="region of interest" description="Disordered" evidence="1">
    <location>
        <begin position="1"/>
        <end position="197"/>
    </location>
</feature>
<dbReference type="Pfam" id="PF11702">
    <property type="entry name" value="DUF3295"/>
    <property type="match status" value="1"/>
</dbReference>
<dbReference type="PANTHER" id="PTHR28014">
    <property type="entry name" value="NEGATIVE REGULATOR OF RAS-CAMP PATHWAY"/>
    <property type="match status" value="1"/>
</dbReference>
<proteinExistence type="predicted"/>
<gene>
    <name evidence="3" type="ORF">LTR16_004365</name>
</gene>
<accession>A0ABR0LQ35</accession>
<evidence type="ECO:0000313" key="4">
    <source>
        <dbReference type="Proteomes" id="UP001357485"/>
    </source>
</evidence>
<feature type="compositionally biased region" description="Polar residues" evidence="1">
    <location>
        <begin position="241"/>
        <end position="250"/>
    </location>
</feature>
<evidence type="ECO:0000259" key="2">
    <source>
        <dbReference type="Pfam" id="PF11702"/>
    </source>
</evidence>
<feature type="region of interest" description="Disordered" evidence="1">
    <location>
        <begin position="322"/>
        <end position="341"/>
    </location>
</feature>
<evidence type="ECO:0000313" key="3">
    <source>
        <dbReference type="EMBL" id="KAK5200935.1"/>
    </source>
</evidence>
<feature type="domain" description="DUF3295" evidence="2">
    <location>
        <begin position="14"/>
        <end position="363"/>
    </location>
</feature>
<feature type="compositionally biased region" description="Polar residues" evidence="1">
    <location>
        <begin position="58"/>
        <end position="67"/>
    </location>
</feature>
<reference evidence="3 4" key="1">
    <citation type="submission" date="2023-08" db="EMBL/GenBank/DDBJ databases">
        <title>Black Yeasts Isolated from many extreme environments.</title>
        <authorList>
            <person name="Coleine C."/>
            <person name="Stajich J.E."/>
            <person name="Selbmann L."/>
        </authorList>
    </citation>
    <scope>NUCLEOTIDE SEQUENCE [LARGE SCALE GENOMIC DNA]</scope>
    <source>
        <strain evidence="3 4">CCFEE 536</strain>
    </source>
</reference>
<comment type="caution">
    <text evidence="3">The sequence shown here is derived from an EMBL/GenBank/DDBJ whole genome shotgun (WGS) entry which is preliminary data.</text>
</comment>
<feature type="compositionally biased region" description="Basic and acidic residues" evidence="1">
    <location>
        <begin position="186"/>
        <end position="197"/>
    </location>
</feature>
<feature type="compositionally biased region" description="Acidic residues" evidence="1">
    <location>
        <begin position="146"/>
        <end position="185"/>
    </location>
</feature>
<feature type="compositionally biased region" description="Low complexity" evidence="1">
    <location>
        <begin position="224"/>
        <end position="240"/>
    </location>
</feature>
<dbReference type="InterPro" id="IPR021711">
    <property type="entry name" value="DUF3295"/>
</dbReference>
<name>A0ABR0LQ35_9PEZI</name>
<feature type="region of interest" description="Disordered" evidence="1">
    <location>
        <begin position="222"/>
        <end position="255"/>
    </location>
</feature>
<feature type="compositionally biased region" description="Basic and acidic residues" evidence="1">
    <location>
        <begin position="322"/>
        <end position="333"/>
    </location>
</feature>
<sequence length="363" mass="40440">MTVRALSPRTFLTESSTSTIATDHSDTSPAARSDESTSTEMSGHSIVRGFAPGGAPSTYRSHTQLAPQPTPILKTSIHHRPDPSKKKGPIFTLGGGSSTEEENSFPDSGASKVEDRFAKRVSNGKKHPSFKYEIENIRSSVVENENPFESDSEDDEEDISESAIDDDEENDEGWEDEDSEEESSESDDKTLFQRIDSRPNLVSRKSLLSLMLHEPDRAKALQNAASRSMPAMRRSRTSSPNGPSMASSPQEGLALDIPRSKPIVVTTPNTYQPASSPRTTRRNMLSAELTESLRKHLLWERQQRNVTSYAALKRRHTSHDVKDLTHYPGERPEATMASKEASKNNSWNHYFDHGLLDYHQSGW</sequence>